<keyword evidence="2" id="KW-0472">Membrane</keyword>
<comment type="caution">
    <text evidence="3">The sequence shown here is derived from an EMBL/GenBank/DDBJ whole genome shotgun (WGS) entry which is preliminary data.</text>
</comment>
<feature type="transmembrane region" description="Helical" evidence="2">
    <location>
        <begin position="12"/>
        <end position="32"/>
    </location>
</feature>
<feature type="region of interest" description="Disordered" evidence="1">
    <location>
        <begin position="104"/>
        <end position="123"/>
    </location>
</feature>
<dbReference type="RefSeq" id="WP_006972815.1">
    <property type="nucleotide sequence ID" value="NZ_ABCS01000036.1"/>
</dbReference>
<keyword evidence="2" id="KW-1133">Transmembrane helix</keyword>
<keyword evidence="4" id="KW-1185">Reference proteome</keyword>
<keyword evidence="2" id="KW-0812">Transmembrane</keyword>
<gene>
    <name evidence="3" type="ORF">PPSIR1_23639</name>
</gene>
<feature type="transmembrane region" description="Helical" evidence="2">
    <location>
        <begin position="75"/>
        <end position="95"/>
    </location>
</feature>
<evidence type="ECO:0000313" key="4">
    <source>
        <dbReference type="Proteomes" id="UP000005801"/>
    </source>
</evidence>
<dbReference type="EMBL" id="ABCS01000036">
    <property type="protein sequence ID" value="EDM78063.1"/>
    <property type="molecule type" value="Genomic_DNA"/>
</dbReference>
<evidence type="ECO:0000256" key="1">
    <source>
        <dbReference type="SAM" id="MobiDB-lite"/>
    </source>
</evidence>
<accession>A6G7X0</accession>
<protein>
    <submittedName>
        <fullName evidence="3">Uncharacterized protein</fullName>
    </submittedName>
</protein>
<name>A6G7X0_9BACT</name>
<dbReference type="Proteomes" id="UP000005801">
    <property type="component" value="Unassembled WGS sequence"/>
</dbReference>
<reference evidence="3 4" key="1">
    <citation type="submission" date="2007-06" db="EMBL/GenBank/DDBJ databases">
        <authorList>
            <person name="Shimkets L."/>
            <person name="Ferriera S."/>
            <person name="Johnson J."/>
            <person name="Kravitz S."/>
            <person name="Beeson K."/>
            <person name="Sutton G."/>
            <person name="Rogers Y.-H."/>
            <person name="Friedman R."/>
            <person name="Frazier M."/>
            <person name="Venter J.C."/>
        </authorList>
    </citation>
    <scope>NUCLEOTIDE SEQUENCE [LARGE SCALE GENOMIC DNA]</scope>
    <source>
        <strain evidence="3 4">SIR-1</strain>
    </source>
</reference>
<evidence type="ECO:0000256" key="2">
    <source>
        <dbReference type="SAM" id="Phobius"/>
    </source>
</evidence>
<organism evidence="3 4">
    <name type="scientific">Plesiocystis pacifica SIR-1</name>
    <dbReference type="NCBI Taxonomy" id="391625"/>
    <lineage>
        <taxon>Bacteria</taxon>
        <taxon>Pseudomonadati</taxon>
        <taxon>Myxococcota</taxon>
        <taxon>Polyangia</taxon>
        <taxon>Nannocystales</taxon>
        <taxon>Nannocystaceae</taxon>
        <taxon>Plesiocystis</taxon>
    </lineage>
</organism>
<sequence>MTDSRPRRLARAGLGLGVAALVVFALGLLWGAELGLMGIGLIFLGLGLGALLGAAGLVVSGMAIARAEAGRDKGLAIAGIVVCLIPVVILLWVTLELRRERGDVPELPLEPPPPELREPATEG</sequence>
<feature type="transmembrane region" description="Helical" evidence="2">
    <location>
        <begin position="38"/>
        <end position="63"/>
    </location>
</feature>
<proteinExistence type="predicted"/>
<dbReference type="STRING" id="391625.PPSIR1_23639"/>
<evidence type="ECO:0000313" key="3">
    <source>
        <dbReference type="EMBL" id="EDM78063.1"/>
    </source>
</evidence>
<dbReference type="AlphaFoldDB" id="A6G7X0"/>